<comment type="caution">
    <text evidence="2">The sequence shown here is derived from an EMBL/GenBank/DDBJ whole genome shotgun (WGS) entry which is preliminary data.</text>
</comment>
<dbReference type="EMBL" id="JBCGBO010000007">
    <property type="protein sequence ID" value="KAK9188418.1"/>
    <property type="molecule type" value="Genomic_DNA"/>
</dbReference>
<evidence type="ECO:0000259" key="1">
    <source>
        <dbReference type="PROSITE" id="PS50181"/>
    </source>
</evidence>
<evidence type="ECO:0000313" key="2">
    <source>
        <dbReference type="EMBL" id="KAK9188418.1"/>
    </source>
</evidence>
<dbReference type="SMART" id="SM00256">
    <property type="entry name" value="FBOX"/>
    <property type="match status" value="1"/>
</dbReference>
<dbReference type="Gene3D" id="1.20.1280.50">
    <property type="match status" value="1"/>
</dbReference>
<dbReference type="InterPro" id="IPR013187">
    <property type="entry name" value="F-box-assoc_dom_typ3"/>
</dbReference>
<gene>
    <name evidence="2" type="ORF">WN944_019821</name>
</gene>
<dbReference type="AlphaFoldDB" id="A0AAP0QG86"/>
<keyword evidence="3" id="KW-1185">Reference proteome</keyword>
<feature type="domain" description="F-box" evidence="1">
    <location>
        <begin position="5"/>
        <end position="50"/>
    </location>
</feature>
<accession>A0AAP0QG86</accession>
<reference evidence="2 3" key="1">
    <citation type="submission" date="2024-05" db="EMBL/GenBank/DDBJ databases">
        <title>Haplotype-resolved chromosome-level genome assembly of Huyou (Citrus changshanensis).</title>
        <authorList>
            <person name="Miao C."/>
            <person name="Chen W."/>
            <person name="Wu Y."/>
            <person name="Wang L."/>
            <person name="Zhao S."/>
            <person name="Grierson D."/>
            <person name="Xu C."/>
            <person name="Chen K."/>
        </authorList>
    </citation>
    <scope>NUCLEOTIDE SEQUENCE [LARGE SCALE GENOMIC DNA]</scope>
    <source>
        <strain evidence="2">01-14</strain>
        <tissue evidence="2">Leaf</tissue>
    </source>
</reference>
<evidence type="ECO:0000313" key="3">
    <source>
        <dbReference type="Proteomes" id="UP001428341"/>
    </source>
</evidence>
<name>A0AAP0QG86_9ROSI</name>
<organism evidence="2 3">
    <name type="scientific">Citrus x changshan-huyou</name>
    <dbReference type="NCBI Taxonomy" id="2935761"/>
    <lineage>
        <taxon>Eukaryota</taxon>
        <taxon>Viridiplantae</taxon>
        <taxon>Streptophyta</taxon>
        <taxon>Embryophyta</taxon>
        <taxon>Tracheophyta</taxon>
        <taxon>Spermatophyta</taxon>
        <taxon>Magnoliopsida</taxon>
        <taxon>eudicotyledons</taxon>
        <taxon>Gunneridae</taxon>
        <taxon>Pentapetalae</taxon>
        <taxon>rosids</taxon>
        <taxon>malvids</taxon>
        <taxon>Sapindales</taxon>
        <taxon>Rutaceae</taxon>
        <taxon>Aurantioideae</taxon>
        <taxon>Citrus</taxon>
    </lineage>
</organism>
<dbReference type="PROSITE" id="PS50181">
    <property type="entry name" value="FBOX"/>
    <property type="match status" value="1"/>
</dbReference>
<dbReference type="Proteomes" id="UP001428341">
    <property type="component" value="Unassembled WGS sequence"/>
</dbReference>
<dbReference type="Pfam" id="PF12937">
    <property type="entry name" value="F-box-like"/>
    <property type="match status" value="1"/>
</dbReference>
<dbReference type="Pfam" id="PF08268">
    <property type="entry name" value="FBA_3"/>
    <property type="match status" value="1"/>
</dbReference>
<sequence>MRKLNAEMGCLPSEIKFNILSRLPVRMLCRCKSVSKDWLQIISDPYFLKLHQEQSKRNKQLLLLNQGLGDDEDDTRPQFVHFLATSLEKEVHFGLGGFICGYVYMIPSGHDLICLINRGHFHIFSPSFIKGIRLPQAKLSNCLEMDAGFGYIPSQNEYKLVHMFDVNPNPFAYSIKCEILTLTDGATIGADAWKEIKQECPFKVSGWGVLANNKFYWIVSVVCTPCEEKSIVSLDLETETFDFIPHPHYVSYLEGNDMFLVELKGQLCFIDTFAYPPVTDIWVLVDPVRKIWVKEHRIDLTMLQGFDDEQTQVLIHGYENGELVISSQQKSLEFYDTRRKIFRKGEDLNLLWHTGICLYTESFFSLGIVDSGFLRQLTTTLLRLQRTSVVGDVYTAEQIAPDLDFESILFQTTATFQGQCL</sequence>
<dbReference type="PANTHER" id="PTHR31111:SF138">
    <property type="entry name" value="F-BOX ASSOCIATED DOMAIN-CONTAINING PROTEIN"/>
    <property type="match status" value="1"/>
</dbReference>
<protein>
    <recommendedName>
        <fullName evidence="1">F-box domain-containing protein</fullName>
    </recommendedName>
</protein>
<proteinExistence type="predicted"/>
<dbReference type="InterPro" id="IPR017451">
    <property type="entry name" value="F-box-assoc_interact_dom"/>
</dbReference>
<dbReference type="SUPFAM" id="SSF81383">
    <property type="entry name" value="F-box domain"/>
    <property type="match status" value="1"/>
</dbReference>
<dbReference type="InterPro" id="IPR036047">
    <property type="entry name" value="F-box-like_dom_sf"/>
</dbReference>
<dbReference type="NCBIfam" id="TIGR01640">
    <property type="entry name" value="F_box_assoc_1"/>
    <property type="match status" value="1"/>
</dbReference>
<dbReference type="InterPro" id="IPR001810">
    <property type="entry name" value="F-box_dom"/>
</dbReference>
<dbReference type="PANTHER" id="PTHR31111">
    <property type="entry name" value="BNAA05G37150D PROTEIN-RELATED"/>
    <property type="match status" value="1"/>
</dbReference>